<dbReference type="Pfam" id="PF01546">
    <property type="entry name" value="Peptidase_M20"/>
    <property type="match status" value="2"/>
</dbReference>
<proteinExistence type="predicted"/>
<name>A0A8K0P9M1_LADFU</name>
<evidence type="ECO:0000313" key="5">
    <source>
        <dbReference type="Proteomes" id="UP000792457"/>
    </source>
</evidence>
<dbReference type="GO" id="GO:0006508">
    <property type="term" value="P:proteolysis"/>
    <property type="evidence" value="ECO:0007669"/>
    <property type="project" value="UniProtKB-KW"/>
</dbReference>
<sequence>MDIPQELKTLFSYIDSKKDHFIDNLREAVAIPSVSAWPENRGDIVKMINWTAKKLEELGTEVEICDVNELVRIISNITDMKHQAKNESDVKIPPVLLGILGKDKNKKTVCVYGHLDVQPARKEDGWNTEPFVLTEKDGRLYGRGATDDKGPVLGWIHALQAYKNTKQEFPVNLKSQMLLGLLELLRNNSPKMDIPQELKTLFSYIDSKKDHFIDNLREAVAIPSVSAWPENRGDIVKMINWTAKKLEELGTEVEICDVNELVRIISNITDMKHQAKNESDVKIPPVLLGILGKDKNKKTVCVYGHLDVQPARKEDGWNTEPFVLTEKDGRLYGRGATDDKGPVLGWIHALQAYKNTKQEFPVNLKVGLIVIAYYLLFCGLYS</sequence>
<dbReference type="SUPFAM" id="SSF53187">
    <property type="entry name" value="Zn-dependent exopeptidases"/>
    <property type="match status" value="2"/>
</dbReference>
<dbReference type="InterPro" id="IPR002933">
    <property type="entry name" value="Peptidase_M20"/>
</dbReference>
<dbReference type="Gene3D" id="3.40.630.10">
    <property type="entry name" value="Zn peptidases"/>
    <property type="match status" value="2"/>
</dbReference>
<evidence type="ECO:0000256" key="3">
    <source>
        <dbReference type="ARBA" id="ARBA00022801"/>
    </source>
</evidence>
<dbReference type="GO" id="GO:0046872">
    <property type="term" value="F:metal ion binding"/>
    <property type="evidence" value="ECO:0007669"/>
    <property type="project" value="UniProtKB-KW"/>
</dbReference>
<dbReference type="Proteomes" id="UP000792457">
    <property type="component" value="Unassembled WGS sequence"/>
</dbReference>
<evidence type="ECO:0000256" key="2">
    <source>
        <dbReference type="ARBA" id="ARBA00022723"/>
    </source>
</evidence>
<dbReference type="EMBL" id="KZ309513">
    <property type="protein sequence ID" value="KAG8239106.1"/>
    <property type="molecule type" value="Genomic_DNA"/>
</dbReference>
<keyword evidence="3" id="KW-0378">Hydrolase</keyword>
<dbReference type="InterPro" id="IPR051458">
    <property type="entry name" value="Cyt/Met_Dipeptidase"/>
</dbReference>
<keyword evidence="2" id="KW-0479">Metal-binding</keyword>
<keyword evidence="1" id="KW-0645">Protease</keyword>
<dbReference type="AlphaFoldDB" id="A0A8K0P9M1"/>
<protein>
    <recommendedName>
        <fullName evidence="6">Cytosolic non-specific dipeptidase</fullName>
    </recommendedName>
</protein>
<gene>
    <name evidence="4" type="ORF">J437_LFUL018803</name>
</gene>
<dbReference type="PANTHER" id="PTHR43270">
    <property type="entry name" value="BETA-ALA-HIS DIPEPTIDASE"/>
    <property type="match status" value="1"/>
</dbReference>
<dbReference type="PANTHER" id="PTHR43270:SF4">
    <property type="entry name" value="CARNOSINE DIPEPTIDASE 2, ISOFORM A"/>
    <property type="match status" value="1"/>
</dbReference>
<dbReference type="OrthoDB" id="7832001at2759"/>
<keyword evidence="5" id="KW-1185">Reference proteome</keyword>
<reference evidence="4" key="2">
    <citation type="submission" date="2017-10" db="EMBL/GenBank/DDBJ databases">
        <title>Ladona fulva Genome sequencing and assembly.</title>
        <authorList>
            <person name="Murali S."/>
            <person name="Richards S."/>
            <person name="Bandaranaike D."/>
            <person name="Bellair M."/>
            <person name="Blankenburg K."/>
            <person name="Chao H."/>
            <person name="Dinh H."/>
            <person name="Doddapaneni H."/>
            <person name="Dugan-Rocha S."/>
            <person name="Elkadiri S."/>
            <person name="Gnanaolivu R."/>
            <person name="Hernandez B."/>
            <person name="Skinner E."/>
            <person name="Javaid M."/>
            <person name="Lee S."/>
            <person name="Li M."/>
            <person name="Ming W."/>
            <person name="Munidasa M."/>
            <person name="Muniz J."/>
            <person name="Nguyen L."/>
            <person name="Hughes D."/>
            <person name="Osuji N."/>
            <person name="Pu L.-L."/>
            <person name="Puazo M."/>
            <person name="Qu C."/>
            <person name="Quiroz J."/>
            <person name="Raj R."/>
            <person name="Weissenberger G."/>
            <person name="Xin Y."/>
            <person name="Zou X."/>
            <person name="Han Y."/>
            <person name="Worley K."/>
            <person name="Muzny D."/>
            <person name="Gibbs R."/>
        </authorList>
    </citation>
    <scope>NUCLEOTIDE SEQUENCE</scope>
    <source>
        <strain evidence="4">Sampled in the wild</strain>
    </source>
</reference>
<evidence type="ECO:0008006" key="6">
    <source>
        <dbReference type="Google" id="ProtNLM"/>
    </source>
</evidence>
<evidence type="ECO:0000256" key="1">
    <source>
        <dbReference type="ARBA" id="ARBA00022670"/>
    </source>
</evidence>
<comment type="caution">
    <text evidence="4">The sequence shown here is derived from an EMBL/GenBank/DDBJ whole genome shotgun (WGS) entry which is preliminary data.</text>
</comment>
<evidence type="ECO:0000313" key="4">
    <source>
        <dbReference type="EMBL" id="KAG8239106.1"/>
    </source>
</evidence>
<reference evidence="4" key="1">
    <citation type="submission" date="2013-04" db="EMBL/GenBank/DDBJ databases">
        <authorList>
            <person name="Qu J."/>
            <person name="Murali S.C."/>
            <person name="Bandaranaike D."/>
            <person name="Bellair M."/>
            <person name="Blankenburg K."/>
            <person name="Chao H."/>
            <person name="Dinh H."/>
            <person name="Doddapaneni H."/>
            <person name="Downs B."/>
            <person name="Dugan-Rocha S."/>
            <person name="Elkadiri S."/>
            <person name="Gnanaolivu R.D."/>
            <person name="Hernandez B."/>
            <person name="Javaid M."/>
            <person name="Jayaseelan J.C."/>
            <person name="Lee S."/>
            <person name="Li M."/>
            <person name="Ming W."/>
            <person name="Munidasa M."/>
            <person name="Muniz J."/>
            <person name="Nguyen L."/>
            <person name="Ongeri F."/>
            <person name="Osuji N."/>
            <person name="Pu L.-L."/>
            <person name="Puazo M."/>
            <person name="Qu C."/>
            <person name="Quiroz J."/>
            <person name="Raj R."/>
            <person name="Weissenberger G."/>
            <person name="Xin Y."/>
            <person name="Zou X."/>
            <person name="Han Y."/>
            <person name="Richards S."/>
            <person name="Worley K."/>
            <person name="Muzny D."/>
            <person name="Gibbs R."/>
        </authorList>
    </citation>
    <scope>NUCLEOTIDE SEQUENCE</scope>
    <source>
        <strain evidence="4">Sampled in the wild</strain>
    </source>
</reference>
<dbReference type="GO" id="GO:0008233">
    <property type="term" value="F:peptidase activity"/>
    <property type="evidence" value="ECO:0007669"/>
    <property type="project" value="UniProtKB-KW"/>
</dbReference>
<accession>A0A8K0P9M1</accession>
<organism evidence="4 5">
    <name type="scientific">Ladona fulva</name>
    <name type="common">Scarce chaser dragonfly</name>
    <name type="synonym">Libellula fulva</name>
    <dbReference type="NCBI Taxonomy" id="123851"/>
    <lineage>
        <taxon>Eukaryota</taxon>
        <taxon>Metazoa</taxon>
        <taxon>Ecdysozoa</taxon>
        <taxon>Arthropoda</taxon>
        <taxon>Hexapoda</taxon>
        <taxon>Insecta</taxon>
        <taxon>Pterygota</taxon>
        <taxon>Palaeoptera</taxon>
        <taxon>Odonata</taxon>
        <taxon>Epiprocta</taxon>
        <taxon>Anisoptera</taxon>
        <taxon>Libelluloidea</taxon>
        <taxon>Libellulidae</taxon>
        <taxon>Ladona</taxon>
    </lineage>
</organism>